<comment type="caution">
    <text evidence="4">The sequence shown here is derived from an EMBL/GenBank/DDBJ whole genome shotgun (WGS) entry which is preliminary data.</text>
</comment>
<proteinExistence type="predicted"/>
<dbReference type="GO" id="GO:0016787">
    <property type="term" value="F:hydrolase activity"/>
    <property type="evidence" value="ECO:0007669"/>
    <property type="project" value="UniProtKB-KW"/>
</dbReference>
<evidence type="ECO:0000256" key="2">
    <source>
        <dbReference type="SAM" id="SignalP"/>
    </source>
</evidence>
<dbReference type="InterPro" id="IPR029058">
    <property type="entry name" value="AB_hydrolase_fold"/>
</dbReference>
<dbReference type="SUPFAM" id="SSF53474">
    <property type="entry name" value="alpha/beta-Hydrolases"/>
    <property type="match status" value="1"/>
</dbReference>
<organism evidence="4 5">
    <name type="scientific">Paludibacter jiangxiensis</name>
    <dbReference type="NCBI Taxonomy" id="681398"/>
    <lineage>
        <taxon>Bacteria</taxon>
        <taxon>Pseudomonadati</taxon>
        <taxon>Bacteroidota</taxon>
        <taxon>Bacteroidia</taxon>
        <taxon>Bacteroidales</taxon>
        <taxon>Paludibacteraceae</taxon>
        <taxon>Paludibacter</taxon>
    </lineage>
</organism>
<accession>A0A161LFV8</accession>
<dbReference type="AlphaFoldDB" id="A0A161LFV8"/>
<dbReference type="STRING" id="681398.PJIAN_4664"/>
<evidence type="ECO:0000256" key="1">
    <source>
        <dbReference type="ARBA" id="ARBA00022801"/>
    </source>
</evidence>
<reference evidence="5" key="2">
    <citation type="journal article" date="2017" name="Genome Announc.">
        <title>Draft genome sequence of Paludibacter jiangxiensis NM7(T), a propionate-producing fermentative bacterium.</title>
        <authorList>
            <person name="Qiu Y.-L."/>
            <person name="Tourlousse D.M."/>
            <person name="Matsuura N."/>
            <person name="Ohashi A."/>
            <person name="Sekiguchi Y."/>
        </authorList>
    </citation>
    <scope>NUCLEOTIDE SEQUENCE [LARGE SCALE GENOMIC DNA]</scope>
    <source>
        <strain evidence="5">NM7</strain>
    </source>
</reference>
<dbReference type="InterPro" id="IPR050300">
    <property type="entry name" value="GDXG_lipolytic_enzyme"/>
</dbReference>
<dbReference type="Gene3D" id="3.40.50.1820">
    <property type="entry name" value="alpha/beta hydrolase"/>
    <property type="match status" value="1"/>
</dbReference>
<keyword evidence="2" id="KW-0732">Signal</keyword>
<dbReference type="EMBL" id="BDCR01000004">
    <property type="protein sequence ID" value="GAT64115.1"/>
    <property type="molecule type" value="Genomic_DNA"/>
</dbReference>
<dbReference type="InterPro" id="IPR049492">
    <property type="entry name" value="BD-FAE-like_dom"/>
</dbReference>
<dbReference type="Pfam" id="PF20434">
    <property type="entry name" value="BD-FAE"/>
    <property type="match status" value="1"/>
</dbReference>
<name>A0A161LFV8_9BACT</name>
<keyword evidence="5" id="KW-1185">Reference proteome</keyword>
<gene>
    <name evidence="4" type="ORF">PJIAN_4664</name>
</gene>
<evidence type="ECO:0000313" key="4">
    <source>
        <dbReference type="EMBL" id="GAT64115.1"/>
    </source>
</evidence>
<evidence type="ECO:0000259" key="3">
    <source>
        <dbReference type="Pfam" id="PF20434"/>
    </source>
</evidence>
<dbReference type="RefSeq" id="WP_084252419.1">
    <property type="nucleotide sequence ID" value="NZ_BDCR01000004.1"/>
</dbReference>
<dbReference type="PANTHER" id="PTHR48081">
    <property type="entry name" value="AB HYDROLASE SUPERFAMILY PROTEIN C4A8.06C"/>
    <property type="match status" value="1"/>
</dbReference>
<dbReference type="OrthoDB" id="9777975at2"/>
<evidence type="ECO:0000313" key="5">
    <source>
        <dbReference type="Proteomes" id="UP000076586"/>
    </source>
</evidence>
<reference evidence="5" key="1">
    <citation type="submission" date="2016-04" db="EMBL/GenBank/DDBJ databases">
        <title>Draft genome sequence of Paludibacter jiangxiensis strain NM7.</title>
        <authorList>
            <person name="Qiu Y."/>
            <person name="Matsuura N."/>
            <person name="Ohashi A."/>
            <person name="Tourlousse M.D."/>
            <person name="Sekiguchi Y."/>
        </authorList>
    </citation>
    <scope>NUCLEOTIDE SEQUENCE [LARGE SCALE GENOMIC DNA]</scope>
    <source>
        <strain evidence="5">NM7</strain>
    </source>
</reference>
<dbReference type="Proteomes" id="UP000076586">
    <property type="component" value="Unassembled WGS sequence"/>
</dbReference>
<feature type="chain" id="PRO_5007823814" evidence="2">
    <location>
        <begin position="22"/>
        <end position="327"/>
    </location>
</feature>
<feature type="signal peptide" evidence="2">
    <location>
        <begin position="1"/>
        <end position="21"/>
    </location>
</feature>
<feature type="domain" description="BD-FAE-like" evidence="3">
    <location>
        <begin position="81"/>
        <end position="268"/>
    </location>
</feature>
<sequence length="327" mass="36540">MRFYVCLIVMVLLGMSGNVSAQHYRMHPTIPTDSSYNAQNELIKNRKKYPEISLVGLGDQSKLSINNDLVYAKYGQREMHLDLVRPKGEKKVPVVVIIHAGGWRSGEKNMDRHIAYELSRNGFATVCVEYRLSMEAKYPAGVQDVKTAIRWVRANAAKNHLAGNKIAIFGTSAGGQLAALIGSENGTVPLYKTNYYKQFSDKVQAVVDMDGVLAFLHPESSEGQDQPGKLSAATLWFGVSPKENPAPFNEASALTHVGKQTAPFLFVNSALPRFHAGRDDMIKKLNALGIYHEVHTIENTPHTFWLFRPWFDEAMPYVVNFLNKTLK</sequence>
<protein>
    <submittedName>
        <fullName evidence="4">Pectinesterase</fullName>
    </submittedName>
</protein>
<keyword evidence="1" id="KW-0378">Hydrolase</keyword>
<dbReference type="PANTHER" id="PTHR48081:SF13">
    <property type="entry name" value="ALPHA_BETA HYDROLASE"/>
    <property type="match status" value="1"/>
</dbReference>